<proteinExistence type="predicted"/>
<sequence length="640" mass="73328">MLTERSPISIAWYSSIIDLVINIGQKRDLSQFIWYKFMNILFLPSTQAFHSTVHVYKQMANKPKETSYSMSIFIWNKRPDILNIYNTIIIIASCAITLLSIGKLLYFKKNSTAKYLYWFIISANIVVLQLMLIDTKAVNLYPALLLVFIPFQFLSPVLFTAFTCSYLNKGALFKRYRYALLAPFTMFLIYYSFVKINAVFDYVWISKQTVAYVGAEFDENLAVSFSLLLGICNYRIIRNYENSLGSLPYQIVVKKTKWLKRFYSTLVVLCLLWACIILYIKADPNVGGHGPYYPLWLLFLSFYGAFWFYGSKHLKKVDKEKNREKEKLKEIAGNFQVQRLNRIFTTSELQSLQESQHDITGVLSYFASSLFDKNKPEDVLWSITGNCISQLNLEDCVIYILDKNTNTLAQKAAFGNKQAGHRKILSPLEIPLGKGIVGSVAKTGIPELIQDLANDKRYIEDDMPRMSELAVPIVHEGIILGVLDSEHSEKGFFEEKHLLLFQLIGKLTAAKLNQISKKATISISNENVYFKELSRLMEKELMYQDAELSLSSLSERLNISVTYLSQLVNTISNQNFSDFINQYRVRDAELKLTSPSYSNYTILGIGLEAGFNSKSAFYSAFKKHTGITPSEYREKCLILS</sequence>
<keyword evidence="4" id="KW-1133">Transmembrane helix</keyword>
<name>A0A7H9AQ09_9FLAO</name>
<reference evidence="6 7" key="1">
    <citation type="journal article" date="2006" name="Int. J. Syst. Evol. Microbiol.">
        <title>Costertonia aggregata gen. nov., sp. nov., a mesophilic marine bacterium of the family Flavobacteriaceae, isolated from a mature biofilm.</title>
        <authorList>
            <person name="Kwon K.K."/>
            <person name="Lee Y.K."/>
            <person name="Lee H.K."/>
        </authorList>
    </citation>
    <scope>NUCLEOTIDE SEQUENCE [LARGE SCALE GENOMIC DNA]</scope>
    <source>
        <strain evidence="6 7">KCCM 42265</strain>
    </source>
</reference>
<keyword evidence="4" id="KW-0812">Transmembrane</keyword>
<dbReference type="InterPro" id="IPR018060">
    <property type="entry name" value="HTH_AraC"/>
</dbReference>
<dbReference type="PANTHER" id="PTHR43280:SF29">
    <property type="entry name" value="ARAC-FAMILY TRANSCRIPTIONAL REGULATOR"/>
    <property type="match status" value="1"/>
</dbReference>
<dbReference type="PRINTS" id="PR00032">
    <property type="entry name" value="HTHARAC"/>
</dbReference>
<feature type="transmembrane region" description="Helical" evidence="4">
    <location>
        <begin position="145"/>
        <end position="167"/>
    </location>
</feature>
<protein>
    <submittedName>
        <fullName evidence="6">Helix-turn-helix domain-containing protein</fullName>
    </submittedName>
</protein>
<feature type="domain" description="HTH araC/xylS-type" evidence="5">
    <location>
        <begin position="531"/>
        <end position="635"/>
    </location>
</feature>
<dbReference type="InterPro" id="IPR009057">
    <property type="entry name" value="Homeodomain-like_sf"/>
</dbReference>
<dbReference type="InterPro" id="IPR003018">
    <property type="entry name" value="GAF"/>
</dbReference>
<feature type="transmembrane region" description="Helical" evidence="4">
    <location>
        <begin position="258"/>
        <end position="280"/>
    </location>
</feature>
<dbReference type="SMART" id="SM00342">
    <property type="entry name" value="HTH_ARAC"/>
    <property type="match status" value="1"/>
</dbReference>
<accession>A0A7H9AQ09</accession>
<evidence type="ECO:0000313" key="7">
    <source>
        <dbReference type="Proteomes" id="UP000509302"/>
    </source>
</evidence>
<dbReference type="Pfam" id="PF12833">
    <property type="entry name" value="HTH_18"/>
    <property type="match status" value="1"/>
</dbReference>
<evidence type="ECO:0000256" key="4">
    <source>
        <dbReference type="SAM" id="Phobius"/>
    </source>
</evidence>
<keyword evidence="4" id="KW-0472">Membrane</keyword>
<dbReference type="Proteomes" id="UP000509302">
    <property type="component" value="Chromosome"/>
</dbReference>
<dbReference type="GO" id="GO:0043565">
    <property type="term" value="F:sequence-specific DNA binding"/>
    <property type="evidence" value="ECO:0007669"/>
    <property type="project" value="InterPro"/>
</dbReference>
<feature type="transmembrane region" description="Helical" evidence="4">
    <location>
        <begin position="84"/>
        <end position="106"/>
    </location>
</feature>
<keyword evidence="3" id="KW-0804">Transcription</keyword>
<organism evidence="6 7">
    <name type="scientific">Costertonia aggregata</name>
    <dbReference type="NCBI Taxonomy" id="343403"/>
    <lineage>
        <taxon>Bacteria</taxon>
        <taxon>Pseudomonadati</taxon>
        <taxon>Bacteroidota</taxon>
        <taxon>Flavobacteriia</taxon>
        <taxon>Flavobacteriales</taxon>
        <taxon>Flavobacteriaceae</taxon>
        <taxon>Costertonia</taxon>
    </lineage>
</organism>
<evidence type="ECO:0000256" key="1">
    <source>
        <dbReference type="ARBA" id="ARBA00023015"/>
    </source>
</evidence>
<dbReference type="SMART" id="SM00065">
    <property type="entry name" value="GAF"/>
    <property type="match status" value="1"/>
</dbReference>
<dbReference type="GO" id="GO:0003700">
    <property type="term" value="F:DNA-binding transcription factor activity"/>
    <property type="evidence" value="ECO:0007669"/>
    <property type="project" value="InterPro"/>
</dbReference>
<feature type="transmembrane region" description="Helical" evidence="4">
    <location>
        <begin position="179"/>
        <end position="200"/>
    </location>
</feature>
<dbReference type="RefSeq" id="WP_179241624.1">
    <property type="nucleotide sequence ID" value="NZ_CP058595.1"/>
</dbReference>
<dbReference type="Gene3D" id="1.10.10.60">
    <property type="entry name" value="Homeodomain-like"/>
    <property type="match status" value="2"/>
</dbReference>
<keyword evidence="1" id="KW-0805">Transcription regulation</keyword>
<dbReference type="AlphaFoldDB" id="A0A7H9AQ09"/>
<evidence type="ECO:0000259" key="5">
    <source>
        <dbReference type="PROSITE" id="PS01124"/>
    </source>
</evidence>
<gene>
    <name evidence="6" type="ORF">HYG79_08235</name>
</gene>
<dbReference type="PANTHER" id="PTHR43280">
    <property type="entry name" value="ARAC-FAMILY TRANSCRIPTIONAL REGULATOR"/>
    <property type="match status" value="1"/>
</dbReference>
<dbReference type="SUPFAM" id="SSF55781">
    <property type="entry name" value="GAF domain-like"/>
    <property type="match status" value="1"/>
</dbReference>
<feature type="transmembrane region" description="Helical" evidence="4">
    <location>
        <begin position="115"/>
        <end position="133"/>
    </location>
</feature>
<feature type="transmembrane region" description="Helical" evidence="4">
    <location>
        <begin position="220"/>
        <end position="237"/>
    </location>
</feature>
<dbReference type="InterPro" id="IPR018062">
    <property type="entry name" value="HTH_AraC-typ_CS"/>
</dbReference>
<dbReference type="Gene3D" id="3.30.450.40">
    <property type="match status" value="1"/>
</dbReference>
<dbReference type="EMBL" id="CP058595">
    <property type="protein sequence ID" value="QLG45335.1"/>
    <property type="molecule type" value="Genomic_DNA"/>
</dbReference>
<keyword evidence="7" id="KW-1185">Reference proteome</keyword>
<feature type="transmembrane region" description="Helical" evidence="4">
    <location>
        <begin position="292"/>
        <end position="309"/>
    </location>
</feature>
<evidence type="ECO:0000256" key="2">
    <source>
        <dbReference type="ARBA" id="ARBA00023125"/>
    </source>
</evidence>
<dbReference type="InterPro" id="IPR029016">
    <property type="entry name" value="GAF-like_dom_sf"/>
</dbReference>
<dbReference type="KEGG" id="cagg:HYG79_08235"/>
<dbReference type="Pfam" id="PF13185">
    <property type="entry name" value="GAF_2"/>
    <property type="match status" value="1"/>
</dbReference>
<dbReference type="PROSITE" id="PS01124">
    <property type="entry name" value="HTH_ARAC_FAMILY_2"/>
    <property type="match status" value="1"/>
</dbReference>
<dbReference type="SUPFAM" id="SSF46689">
    <property type="entry name" value="Homeodomain-like"/>
    <property type="match status" value="1"/>
</dbReference>
<evidence type="ECO:0000313" key="6">
    <source>
        <dbReference type="EMBL" id="QLG45335.1"/>
    </source>
</evidence>
<keyword evidence="2" id="KW-0238">DNA-binding</keyword>
<evidence type="ECO:0000256" key="3">
    <source>
        <dbReference type="ARBA" id="ARBA00023163"/>
    </source>
</evidence>
<dbReference type="PROSITE" id="PS00041">
    <property type="entry name" value="HTH_ARAC_FAMILY_1"/>
    <property type="match status" value="1"/>
</dbReference>
<dbReference type="InterPro" id="IPR020449">
    <property type="entry name" value="Tscrpt_reg_AraC-type_HTH"/>
</dbReference>